<dbReference type="InterPro" id="IPR034660">
    <property type="entry name" value="DinB/YfiT-like"/>
</dbReference>
<reference evidence="1" key="1">
    <citation type="submission" date="2020-08" db="EMBL/GenBank/DDBJ databases">
        <title>Winogradskyella ouciana sp. nov., isolated from the hadal seawater of the Mariana Trench.</title>
        <authorList>
            <person name="He X."/>
        </authorList>
    </citation>
    <scope>NUCLEOTIDE SEQUENCE [LARGE SCALE GENOMIC DNA]</scope>
    <source>
        <strain evidence="1">KCTC 52348</strain>
    </source>
</reference>
<dbReference type="AlphaFoldDB" id="A0A842IX45"/>
<gene>
    <name evidence="1" type="ORF">H7F21_15875</name>
</gene>
<dbReference type="RefSeq" id="WP_185790298.1">
    <property type="nucleotide sequence ID" value="NZ_JACLCP010000006.1"/>
</dbReference>
<comment type="caution">
    <text evidence="1">The sequence shown here is derived from an EMBL/GenBank/DDBJ whole genome shotgun (WGS) entry which is preliminary data.</text>
</comment>
<sequence>MKSFFENGVYDEISSRINQLDKDTKAVWGKMQVGQMLHHCQMPLNIILQKEDYGVKPNWLVNLLFKKSMYSDKPWRKNMPTAPGFKITSDKDFEVEKTEIVSLINELNAQREKEDWQPHPAFGKLTKEQWGKMQYKHLDHHLRQFGV</sequence>
<name>A0A842IX45_9FLAO</name>
<dbReference type="Proteomes" id="UP000533900">
    <property type="component" value="Unassembled WGS sequence"/>
</dbReference>
<keyword evidence="2" id="KW-1185">Reference proteome</keyword>
<dbReference type="EMBL" id="JACLCP010000006">
    <property type="protein sequence ID" value="MBC2846584.1"/>
    <property type="molecule type" value="Genomic_DNA"/>
</dbReference>
<dbReference type="Gene3D" id="1.20.120.450">
    <property type="entry name" value="dinb family like domain"/>
    <property type="match status" value="1"/>
</dbReference>
<organism evidence="1 2">
    <name type="scientific">Winogradskyella flava</name>
    <dbReference type="NCBI Taxonomy" id="1884876"/>
    <lineage>
        <taxon>Bacteria</taxon>
        <taxon>Pseudomonadati</taxon>
        <taxon>Bacteroidota</taxon>
        <taxon>Flavobacteriia</taxon>
        <taxon>Flavobacteriales</taxon>
        <taxon>Flavobacteriaceae</taxon>
        <taxon>Winogradskyella</taxon>
    </lineage>
</organism>
<protein>
    <submittedName>
        <fullName evidence="1">DUF1569 domain-containing protein</fullName>
    </submittedName>
</protein>
<evidence type="ECO:0000313" key="1">
    <source>
        <dbReference type="EMBL" id="MBC2846584.1"/>
    </source>
</evidence>
<proteinExistence type="predicted"/>
<accession>A0A842IX45</accession>
<dbReference type="Pfam" id="PF07606">
    <property type="entry name" value="DUF1569"/>
    <property type="match status" value="1"/>
</dbReference>
<dbReference type="InterPro" id="IPR011463">
    <property type="entry name" value="DUF1569"/>
</dbReference>
<evidence type="ECO:0000313" key="2">
    <source>
        <dbReference type="Proteomes" id="UP000533900"/>
    </source>
</evidence>